<sequence length="129" mass="13969">MLTGGCYCRAVRYEIHSSPFYTTLCHCATCRKVSAAPAVAWFSVSRGGLSWVQGTPKTFESSPGVLRTFCGDCGTPLTYAKVDSADSVDVSTCSLDEPADVPPASHTWCRHRLPWDNTMDGLPEYPEAG</sequence>
<dbReference type="InterPro" id="IPR006913">
    <property type="entry name" value="CENP-V/GFA"/>
</dbReference>
<dbReference type="GO" id="GO:0046872">
    <property type="term" value="F:metal ion binding"/>
    <property type="evidence" value="ECO:0007669"/>
    <property type="project" value="UniProtKB-KW"/>
</dbReference>
<keyword evidence="2" id="KW-0479">Metal-binding</keyword>
<dbReference type="PROSITE" id="PS51891">
    <property type="entry name" value="CENP_V_GFA"/>
    <property type="match status" value="1"/>
</dbReference>
<dbReference type="SUPFAM" id="SSF51316">
    <property type="entry name" value="Mss4-like"/>
    <property type="match status" value="1"/>
</dbReference>
<name>A0A7T4TAN4_9BURK</name>
<evidence type="ECO:0000256" key="4">
    <source>
        <dbReference type="ARBA" id="ARBA00023239"/>
    </source>
</evidence>
<dbReference type="RefSeq" id="WP_084585340.1">
    <property type="nucleotide sequence ID" value="NZ_CP066076.1"/>
</dbReference>
<dbReference type="GO" id="GO:0016846">
    <property type="term" value="F:carbon-sulfur lyase activity"/>
    <property type="evidence" value="ECO:0007669"/>
    <property type="project" value="InterPro"/>
</dbReference>
<protein>
    <submittedName>
        <fullName evidence="6">GFA family protein</fullName>
    </submittedName>
</protein>
<dbReference type="EMBL" id="CP066076">
    <property type="protein sequence ID" value="QQC65748.1"/>
    <property type="molecule type" value="Genomic_DNA"/>
</dbReference>
<evidence type="ECO:0000256" key="1">
    <source>
        <dbReference type="ARBA" id="ARBA00005495"/>
    </source>
</evidence>
<dbReference type="Pfam" id="PF04828">
    <property type="entry name" value="GFA"/>
    <property type="match status" value="1"/>
</dbReference>
<dbReference type="InterPro" id="IPR011057">
    <property type="entry name" value="Mss4-like_sf"/>
</dbReference>
<keyword evidence="4" id="KW-0456">Lyase</keyword>
<evidence type="ECO:0000256" key="2">
    <source>
        <dbReference type="ARBA" id="ARBA00022723"/>
    </source>
</evidence>
<feature type="domain" description="CENP-V/GFA" evidence="5">
    <location>
        <begin position="2"/>
        <end position="116"/>
    </location>
</feature>
<dbReference type="Gene3D" id="3.90.1590.10">
    <property type="entry name" value="glutathione-dependent formaldehyde- activating enzyme (gfa)"/>
    <property type="match status" value="1"/>
</dbReference>
<evidence type="ECO:0000313" key="7">
    <source>
        <dbReference type="Proteomes" id="UP000595610"/>
    </source>
</evidence>
<evidence type="ECO:0000313" key="6">
    <source>
        <dbReference type="EMBL" id="QQC65748.1"/>
    </source>
</evidence>
<accession>A0A7T4TAN4</accession>
<evidence type="ECO:0000256" key="3">
    <source>
        <dbReference type="ARBA" id="ARBA00022833"/>
    </source>
</evidence>
<dbReference type="PANTHER" id="PTHR33337">
    <property type="entry name" value="GFA DOMAIN-CONTAINING PROTEIN"/>
    <property type="match status" value="1"/>
</dbReference>
<keyword evidence="3" id="KW-0862">Zinc</keyword>
<dbReference type="KEGG" id="pgis:I6I06_23335"/>
<gene>
    <name evidence="6" type="ORF">I6I06_23335</name>
</gene>
<proteinExistence type="inferred from homology"/>
<dbReference type="PANTHER" id="PTHR33337:SF40">
    <property type="entry name" value="CENP-V_GFA DOMAIN-CONTAINING PROTEIN-RELATED"/>
    <property type="match status" value="1"/>
</dbReference>
<keyword evidence="7" id="KW-1185">Reference proteome</keyword>
<dbReference type="Proteomes" id="UP000595610">
    <property type="component" value="Chromosome 2"/>
</dbReference>
<reference evidence="6 7" key="1">
    <citation type="submission" date="2020-12" db="EMBL/GenBank/DDBJ databases">
        <title>FDA dAtabase for Regulatory Grade micrObial Sequences (FDA-ARGOS): Supporting development and validation of Infectious Disease Dx tests.</title>
        <authorList>
            <person name="Nelson B."/>
            <person name="Plummer A."/>
            <person name="Tallon L."/>
            <person name="Sadzewicz L."/>
            <person name="Zhao X."/>
            <person name="Boylan J."/>
            <person name="Ott S."/>
            <person name="Bowen H."/>
            <person name="Vavikolanu K."/>
            <person name="Mehta A."/>
            <person name="Aluvathingal J."/>
            <person name="Nadendla S."/>
            <person name="Myers T."/>
            <person name="Yan Y."/>
            <person name="Sichtig H."/>
        </authorList>
    </citation>
    <scope>NUCLEOTIDE SEQUENCE [LARGE SCALE GENOMIC DNA]</scope>
    <source>
        <strain evidence="6 7">FDAARGOS_1049</strain>
    </source>
</reference>
<dbReference type="AlphaFoldDB" id="A0A7T4TAN4"/>
<organism evidence="6 7">
    <name type="scientific">Paraburkholderia ginsengisoli</name>
    <dbReference type="NCBI Taxonomy" id="311231"/>
    <lineage>
        <taxon>Bacteria</taxon>
        <taxon>Pseudomonadati</taxon>
        <taxon>Pseudomonadota</taxon>
        <taxon>Betaproteobacteria</taxon>
        <taxon>Burkholderiales</taxon>
        <taxon>Burkholderiaceae</taxon>
        <taxon>Paraburkholderia</taxon>
    </lineage>
</organism>
<evidence type="ECO:0000259" key="5">
    <source>
        <dbReference type="PROSITE" id="PS51891"/>
    </source>
</evidence>
<comment type="similarity">
    <text evidence="1">Belongs to the Gfa family.</text>
</comment>